<accession>A0ACA9LH45</accession>
<proteinExistence type="predicted"/>
<dbReference type="EMBL" id="CAJVPM010006019">
    <property type="protein sequence ID" value="CAG8530692.1"/>
    <property type="molecule type" value="Genomic_DNA"/>
</dbReference>
<organism evidence="1 2">
    <name type="scientific">Scutellospora calospora</name>
    <dbReference type="NCBI Taxonomy" id="85575"/>
    <lineage>
        <taxon>Eukaryota</taxon>
        <taxon>Fungi</taxon>
        <taxon>Fungi incertae sedis</taxon>
        <taxon>Mucoromycota</taxon>
        <taxon>Glomeromycotina</taxon>
        <taxon>Glomeromycetes</taxon>
        <taxon>Diversisporales</taxon>
        <taxon>Gigasporaceae</taxon>
        <taxon>Scutellospora</taxon>
    </lineage>
</organism>
<evidence type="ECO:0000313" key="2">
    <source>
        <dbReference type="Proteomes" id="UP000789860"/>
    </source>
</evidence>
<comment type="caution">
    <text evidence="1">The sequence shown here is derived from an EMBL/GenBank/DDBJ whole genome shotgun (WGS) entry which is preliminary data.</text>
</comment>
<protein>
    <submittedName>
        <fullName evidence="1">3791_t:CDS:1</fullName>
    </submittedName>
</protein>
<reference evidence="1" key="1">
    <citation type="submission" date="2021-06" db="EMBL/GenBank/DDBJ databases">
        <authorList>
            <person name="Kallberg Y."/>
            <person name="Tangrot J."/>
            <person name="Rosling A."/>
        </authorList>
    </citation>
    <scope>NUCLEOTIDE SEQUENCE</scope>
    <source>
        <strain evidence="1">AU212A</strain>
    </source>
</reference>
<gene>
    <name evidence="1" type="ORF">SCALOS_LOCUS4445</name>
</gene>
<evidence type="ECO:0000313" key="1">
    <source>
        <dbReference type="EMBL" id="CAG8530692.1"/>
    </source>
</evidence>
<keyword evidence="2" id="KW-1185">Reference proteome</keyword>
<sequence>MNQEAKAQECEENMTIAEILLKIETLLEQLGEDFRKKYSRFRSKRKKAELLIILQE</sequence>
<dbReference type="Proteomes" id="UP000789860">
    <property type="component" value="Unassembled WGS sequence"/>
</dbReference>
<name>A0ACA9LH45_9GLOM</name>
<feature type="non-terminal residue" evidence="1">
    <location>
        <position position="56"/>
    </location>
</feature>